<dbReference type="AlphaFoldDB" id="A0A1T4RKU8"/>
<evidence type="ECO:0000313" key="10">
    <source>
        <dbReference type="Proteomes" id="UP000189933"/>
    </source>
</evidence>
<comment type="function">
    <text evidence="8">Catalyzes the condensation of pantoate with beta-alanine in an ATP-dependent reaction via a pantoyl-adenylate intermediate.</text>
</comment>
<dbReference type="OrthoDB" id="9773087at2"/>
<gene>
    <name evidence="8" type="primary">panC</name>
    <name evidence="9" type="ORF">SAMN02745885_02175</name>
</gene>
<dbReference type="GO" id="GO:0005524">
    <property type="term" value="F:ATP binding"/>
    <property type="evidence" value="ECO:0007669"/>
    <property type="project" value="UniProtKB-KW"/>
</dbReference>
<protein>
    <recommendedName>
        <fullName evidence="8">Pantothenate synthetase</fullName>
        <shortName evidence="8">PS</shortName>
        <ecNumber evidence="8">6.3.2.1</ecNumber>
    </recommendedName>
    <alternativeName>
        <fullName evidence="8">Pantoate--beta-alanine ligase</fullName>
    </alternativeName>
    <alternativeName>
        <fullName evidence="8">Pantoate-activating enzyme</fullName>
    </alternativeName>
</protein>
<feature type="binding site" evidence="8">
    <location>
        <position position="61"/>
    </location>
    <ligand>
        <name>(R)-pantoate</name>
        <dbReference type="ChEBI" id="CHEBI:15980"/>
    </ligand>
</feature>
<keyword evidence="10" id="KW-1185">Reference proteome</keyword>
<dbReference type="GO" id="GO:0005829">
    <property type="term" value="C:cytosol"/>
    <property type="evidence" value="ECO:0007669"/>
    <property type="project" value="TreeGrafter"/>
</dbReference>
<dbReference type="Gene3D" id="3.30.1300.10">
    <property type="entry name" value="Pantoate-beta-alanine ligase, C-terminal domain"/>
    <property type="match status" value="1"/>
</dbReference>
<dbReference type="NCBIfam" id="TIGR00018">
    <property type="entry name" value="panC"/>
    <property type="match status" value="1"/>
</dbReference>
<organism evidence="9 10">
    <name type="scientific">Carboxydocella sporoproducens DSM 16521</name>
    <dbReference type="NCBI Taxonomy" id="1121270"/>
    <lineage>
        <taxon>Bacteria</taxon>
        <taxon>Bacillati</taxon>
        <taxon>Bacillota</taxon>
        <taxon>Clostridia</taxon>
        <taxon>Eubacteriales</taxon>
        <taxon>Clostridiales Family XVI. Incertae Sedis</taxon>
        <taxon>Carboxydocella</taxon>
    </lineage>
</organism>
<dbReference type="InterPro" id="IPR042176">
    <property type="entry name" value="Pantoate_ligase_C"/>
</dbReference>
<keyword evidence="5 8" id="KW-0547">Nucleotide-binding</keyword>
<dbReference type="GO" id="GO:0015940">
    <property type="term" value="P:pantothenate biosynthetic process"/>
    <property type="evidence" value="ECO:0007669"/>
    <property type="project" value="UniProtKB-UniRule"/>
</dbReference>
<evidence type="ECO:0000256" key="4">
    <source>
        <dbReference type="ARBA" id="ARBA00022655"/>
    </source>
</evidence>
<dbReference type="Pfam" id="PF02569">
    <property type="entry name" value="Pantoate_ligase"/>
    <property type="match status" value="1"/>
</dbReference>
<dbReference type="PANTHER" id="PTHR21299:SF1">
    <property type="entry name" value="PANTOATE--BETA-ALANINE LIGASE"/>
    <property type="match status" value="1"/>
</dbReference>
<feature type="binding site" evidence="8">
    <location>
        <begin position="30"/>
        <end position="37"/>
    </location>
    <ligand>
        <name>ATP</name>
        <dbReference type="ChEBI" id="CHEBI:30616"/>
    </ligand>
</feature>
<evidence type="ECO:0000313" key="9">
    <source>
        <dbReference type="EMBL" id="SKA16583.1"/>
    </source>
</evidence>
<comment type="miscellaneous">
    <text evidence="8">The reaction proceeds by a bi uni uni bi ping pong mechanism.</text>
</comment>
<comment type="pathway">
    <text evidence="1 8">Cofactor biosynthesis; (R)-pantothenate biosynthesis; (R)-pantothenate from (R)-pantoate and beta-alanine: step 1/1.</text>
</comment>
<dbReference type="Gene3D" id="3.40.50.620">
    <property type="entry name" value="HUPs"/>
    <property type="match status" value="1"/>
</dbReference>
<accession>A0A1T4RKU8</accession>
<feature type="active site" description="Proton donor" evidence="8">
    <location>
        <position position="37"/>
    </location>
</feature>
<keyword evidence="3 8" id="KW-0436">Ligase</keyword>
<dbReference type="EC" id="6.3.2.1" evidence="8"/>
<keyword evidence="8" id="KW-0963">Cytoplasm</keyword>
<evidence type="ECO:0000256" key="7">
    <source>
        <dbReference type="ARBA" id="ARBA00048258"/>
    </source>
</evidence>
<sequence length="283" mass="31905">MEIITSVREMQALARKWRQGGKSTGFVPTMGYLHEGHLTLMRKARTENEITVASIFVNPLQFGVGEDYEEYPRDLERDAPLAEAAGVDYLFVPTVREMYPRGYQTFVEVTEVTRGLCGASRPGHFRGVTTVVMKLFNIVKPDRAYFGWKDAQQVQVIRRMVEDLNLDVEIIPVPIVREADGLALSSRNVYLEPEERKAALVLSRSLKRAEELVAQGERQPEVIKEQVKQMIEAEPLAQIDYVELVALPDLTPLEQLQGQALLALAVRIGKTRLIDNTVLEVEG</sequence>
<evidence type="ECO:0000256" key="6">
    <source>
        <dbReference type="ARBA" id="ARBA00022840"/>
    </source>
</evidence>
<dbReference type="Proteomes" id="UP000189933">
    <property type="component" value="Unassembled WGS sequence"/>
</dbReference>
<dbReference type="InterPro" id="IPR014729">
    <property type="entry name" value="Rossmann-like_a/b/a_fold"/>
</dbReference>
<reference evidence="10" key="1">
    <citation type="submission" date="2017-02" db="EMBL/GenBank/DDBJ databases">
        <authorList>
            <person name="Varghese N."/>
            <person name="Submissions S."/>
        </authorList>
    </citation>
    <scope>NUCLEOTIDE SEQUENCE [LARGE SCALE GENOMIC DNA]</scope>
    <source>
        <strain evidence="10">DSM 16521</strain>
    </source>
</reference>
<evidence type="ECO:0000256" key="1">
    <source>
        <dbReference type="ARBA" id="ARBA00004990"/>
    </source>
</evidence>
<feature type="binding site" evidence="8">
    <location>
        <begin position="184"/>
        <end position="187"/>
    </location>
    <ligand>
        <name>ATP</name>
        <dbReference type="ChEBI" id="CHEBI:30616"/>
    </ligand>
</feature>
<evidence type="ECO:0000256" key="5">
    <source>
        <dbReference type="ARBA" id="ARBA00022741"/>
    </source>
</evidence>
<keyword evidence="6 8" id="KW-0067">ATP-binding</keyword>
<evidence type="ECO:0000256" key="3">
    <source>
        <dbReference type="ARBA" id="ARBA00022598"/>
    </source>
</evidence>
<feature type="binding site" evidence="8">
    <location>
        <position position="153"/>
    </location>
    <ligand>
        <name>(R)-pantoate</name>
        <dbReference type="ChEBI" id="CHEBI:15980"/>
    </ligand>
</feature>
<keyword evidence="4 8" id="KW-0566">Pantothenate biosynthesis</keyword>
<dbReference type="GO" id="GO:0004592">
    <property type="term" value="F:pantoate-beta-alanine ligase activity"/>
    <property type="evidence" value="ECO:0007669"/>
    <property type="project" value="UniProtKB-UniRule"/>
</dbReference>
<comment type="subunit">
    <text evidence="8">Homodimer.</text>
</comment>
<dbReference type="CDD" id="cd00560">
    <property type="entry name" value="PanC"/>
    <property type="match status" value="1"/>
</dbReference>
<dbReference type="InterPro" id="IPR003721">
    <property type="entry name" value="Pantoate_ligase"/>
</dbReference>
<comment type="catalytic activity">
    <reaction evidence="7 8">
        <text>(R)-pantoate + beta-alanine + ATP = (R)-pantothenate + AMP + diphosphate + H(+)</text>
        <dbReference type="Rhea" id="RHEA:10912"/>
        <dbReference type="ChEBI" id="CHEBI:15378"/>
        <dbReference type="ChEBI" id="CHEBI:15980"/>
        <dbReference type="ChEBI" id="CHEBI:29032"/>
        <dbReference type="ChEBI" id="CHEBI:30616"/>
        <dbReference type="ChEBI" id="CHEBI:33019"/>
        <dbReference type="ChEBI" id="CHEBI:57966"/>
        <dbReference type="ChEBI" id="CHEBI:456215"/>
        <dbReference type="EC" id="6.3.2.1"/>
    </reaction>
</comment>
<dbReference type="PANTHER" id="PTHR21299">
    <property type="entry name" value="CYTIDYLATE KINASE/PANTOATE-BETA-ALANINE LIGASE"/>
    <property type="match status" value="1"/>
</dbReference>
<feature type="binding site" evidence="8">
    <location>
        <position position="61"/>
    </location>
    <ligand>
        <name>beta-alanine</name>
        <dbReference type="ChEBI" id="CHEBI:57966"/>
    </ligand>
</feature>
<dbReference type="RefSeq" id="WP_078666187.1">
    <property type="nucleotide sequence ID" value="NZ_FUXM01000032.1"/>
</dbReference>
<feature type="binding site" evidence="8">
    <location>
        <position position="176"/>
    </location>
    <ligand>
        <name>ATP</name>
        <dbReference type="ChEBI" id="CHEBI:30616"/>
    </ligand>
</feature>
<evidence type="ECO:0000256" key="2">
    <source>
        <dbReference type="ARBA" id="ARBA00009256"/>
    </source>
</evidence>
<name>A0A1T4RKU8_9FIRM</name>
<dbReference type="HAMAP" id="MF_00158">
    <property type="entry name" value="PanC"/>
    <property type="match status" value="1"/>
</dbReference>
<feature type="binding site" evidence="8">
    <location>
        <begin position="147"/>
        <end position="150"/>
    </location>
    <ligand>
        <name>ATP</name>
        <dbReference type="ChEBI" id="CHEBI:30616"/>
    </ligand>
</feature>
<comment type="subcellular location">
    <subcellularLocation>
        <location evidence="8">Cytoplasm</location>
    </subcellularLocation>
</comment>
<dbReference type="FunFam" id="3.40.50.620:FF:000013">
    <property type="entry name" value="Pantothenate synthetase"/>
    <property type="match status" value="1"/>
</dbReference>
<evidence type="ECO:0000256" key="8">
    <source>
        <dbReference type="HAMAP-Rule" id="MF_00158"/>
    </source>
</evidence>
<comment type="similarity">
    <text evidence="2 8">Belongs to the pantothenate synthetase family.</text>
</comment>
<dbReference type="FunFam" id="3.30.1300.10:FF:000001">
    <property type="entry name" value="Pantothenate synthetase"/>
    <property type="match status" value="1"/>
</dbReference>
<proteinExistence type="inferred from homology"/>
<dbReference type="SUPFAM" id="SSF52374">
    <property type="entry name" value="Nucleotidylyl transferase"/>
    <property type="match status" value="1"/>
</dbReference>
<dbReference type="UniPathway" id="UPA00028">
    <property type="reaction ID" value="UER00005"/>
</dbReference>
<dbReference type="EMBL" id="FUXM01000032">
    <property type="protein sequence ID" value="SKA16583.1"/>
    <property type="molecule type" value="Genomic_DNA"/>
</dbReference>